<keyword evidence="3" id="KW-1185">Reference proteome</keyword>
<proteinExistence type="predicted"/>
<keyword evidence="1" id="KW-0472">Membrane</keyword>
<dbReference type="EMBL" id="FXXQ01000001">
    <property type="protein sequence ID" value="SMX22034.1"/>
    <property type="molecule type" value="Genomic_DNA"/>
</dbReference>
<dbReference type="InterPro" id="IPR021109">
    <property type="entry name" value="Peptidase_aspartic_dom_sf"/>
</dbReference>
<dbReference type="PROSITE" id="PS00141">
    <property type="entry name" value="ASP_PROTEASE"/>
    <property type="match status" value="1"/>
</dbReference>
<keyword evidence="1" id="KW-1133">Transmembrane helix</keyword>
<dbReference type="Pfam" id="PF13650">
    <property type="entry name" value="Asp_protease_2"/>
    <property type="match status" value="1"/>
</dbReference>
<dbReference type="AlphaFoldDB" id="A0A238IWG4"/>
<dbReference type="SUPFAM" id="SSF50630">
    <property type="entry name" value="Acid proteases"/>
    <property type="match status" value="1"/>
</dbReference>
<name>A0A238IWG4_9RHOB</name>
<evidence type="ECO:0008006" key="4">
    <source>
        <dbReference type="Google" id="ProtNLM"/>
    </source>
</evidence>
<keyword evidence="1" id="KW-0812">Transmembrane</keyword>
<gene>
    <name evidence="2" type="ORF">BOA8489_00121</name>
</gene>
<dbReference type="InterPro" id="IPR034122">
    <property type="entry name" value="Retropepsin-like_bacterial"/>
</dbReference>
<reference evidence="2 3" key="1">
    <citation type="submission" date="2017-05" db="EMBL/GenBank/DDBJ databases">
        <authorList>
            <person name="Song R."/>
            <person name="Chenine A.L."/>
            <person name="Ruprecht R.M."/>
        </authorList>
    </citation>
    <scope>NUCLEOTIDE SEQUENCE [LARGE SCALE GENOMIC DNA]</scope>
    <source>
        <strain evidence="2 3">CECT 8489</strain>
    </source>
</reference>
<evidence type="ECO:0000256" key="1">
    <source>
        <dbReference type="SAM" id="Phobius"/>
    </source>
</evidence>
<dbReference type="InterPro" id="IPR001969">
    <property type="entry name" value="Aspartic_peptidase_AS"/>
</dbReference>
<dbReference type="InterPro" id="IPR011969">
    <property type="entry name" value="Clan_AA_Asp_peptidase_C"/>
</dbReference>
<dbReference type="OrthoDB" id="7595324at2"/>
<protein>
    <recommendedName>
        <fullName evidence="4">Peptidase A2 domain-containing protein</fullName>
    </recommendedName>
</protein>
<dbReference type="NCBIfam" id="TIGR02281">
    <property type="entry name" value="clan_AA_DTGA"/>
    <property type="match status" value="1"/>
</dbReference>
<dbReference type="Gene3D" id="2.40.70.10">
    <property type="entry name" value="Acid Proteases"/>
    <property type="match status" value="1"/>
</dbReference>
<dbReference type="Proteomes" id="UP000201838">
    <property type="component" value="Unassembled WGS sequence"/>
</dbReference>
<feature type="transmembrane region" description="Helical" evidence="1">
    <location>
        <begin position="6"/>
        <end position="25"/>
    </location>
</feature>
<sequence length="193" mass="20928">MSSLNLDSLIYLTILGAAIIGWFIAENRQGLGKIARMLIAWVLIFVGVVGAYGIWEDIESELLPRQAVVEDGAAISIGRSFDGHFHLTLRINDVPVDFLVDTGATDIVLTLEDATRIGLDPESLAFIGRARTANGDVRTAFVTLDTIVLGPFSHRGIPASVNEGEMPGSLLGMRYLSLFDRIEISGDQMTLQP</sequence>
<evidence type="ECO:0000313" key="3">
    <source>
        <dbReference type="Proteomes" id="UP000201838"/>
    </source>
</evidence>
<feature type="transmembrane region" description="Helical" evidence="1">
    <location>
        <begin position="37"/>
        <end position="55"/>
    </location>
</feature>
<dbReference type="RefSeq" id="WP_093972046.1">
    <property type="nucleotide sequence ID" value="NZ_FXXQ01000001.1"/>
</dbReference>
<dbReference type="GO" id="GO:0004190">
    <property type="term" value="F:aspartic-type endopeptidase activity"/>
    <property type="evidence" value="ECO:0007669"/>
    <property type="project" value="InterPro"/>
</dbReference>
<accession>A0A238IWG4</accession>
<organism evidence="2 3">
    <name type="scientific">Boseongicola aestuarii</name>
    <dbReference type="NCBI Taxonomy" id="1470561"/>
    <lineage>
        <taxon>Bacteria</taxon>
        <taxon>Pseudomonadati</taxon>
        <taxon>Pseudomonadota</taxon>
        <taxon>Alphaproteobacteria</taxon>
        <taxon>Rhodobacterales</taxon>
        <taxon>Paracoccaceae</taxon>
        <taxon>Boseongicola</taxon>
    </lineage>
</organism>
<dbReference type="GO" id="GO:0006508">
    <property type="term" value="P:proteolysis"/>
    <property type="evidence" value="ECO:0007669"/>
    <property type="project" value="InterPro"/>
</dbReference>
<evidence type="ECO:0000313" key="2">
    <source>
        <dbReference type="EMBL" id="SMX22034.1"/>
    </source>
</evidence>
<dbReference type="CDD" id="cd05483">
    <property type="entry name" value="retropepsin_like_bacteria"/>
    <property type="match status" value="1"/>
</dbReference>